<dbReference type="RefSeq" id="WP_099094157.1">
    <property type="nucleotide sequence ID" value="NZ_PDNU01000003.1"/>
</dbReference>
<accession>A0A2C7AI42</accession>
<dbReference type="OrthoDB" id="7284374at2"/>
<protein>
    <submittedName>
        <fullName evidence="1">Uncharacterized protein</fullName>
    </submittedName>
</protein>
<evidence type="ECO:0000313" key="2">
    <source>
        <dbReference type="Proteomes" id="UP000223527"/>
    </source>
</evidence>
<keyword evidence="2" id="KW-1185">Reference proteome</keyword>
<proteinExistence type="predicted"/>
<dbReference type="AlphaFoldDB" id="A0A2C7AI42"/>
<organism evidence="1 2">
    <name type="scientific">Teichococcus rhizosphaerae</name>
    <dbReference type="NCBI Taxonomy" id="1335062"/>
    <lineage>
        <taxon>Bacteria</taxon>
        <taxon>Pseudomonadati</taxon>
        <taxon>Pseudomonadota</taxon>
        <taxon>Alphaproteobacteria</taxon>
        <taxon>Acetobacterales</taxon>
        <taxon>Roseomonadaceae</taxon>
        <taxon>Roseomonas</taxon>
    </lineage>
</organism>
<comment type="caution">
    <text evidence="1">The sequence shown here is derived from an EMBL/GenBank/DDBJ whole genome shotgun (WGS) entry which is preliminary data.</text>
</comment>
<reference evidence="1 2" key="1">
    <citation type="submission" date="2017-10" db="EMBL/GenBank/DDBJ databases">
        <authorList>
            <person name="Banno H."/>
            <person name="Chua N.-H."/>
        </authorList>
    </citation>
    <scope>NUCLEOTIDE SEQUENCE [LARGE SCALE GENOMIC DNA]</scope>
    <source>
        <strain evidence="1 2">YW11</strain>
    </source>
</reference>
<evidence type="ECO:0000313" key="1">
    <source>
        <dbReference type="EMBL" id="PHK96427.1"/>
    </source>
</evidence>
<gene>
    <name evidence="1" type="ORF">CR162_03605</name>
</gene>
<dbReference type="Proteomes" id="UP000223527">
    <property type="component" value="Unassembled WGS sequence"/>
</dbReference>
<sequence length="67" mass="7174">MIRSRPVEIDGRFVGVAVTQDGSLRFIAVDPAARGAEGTVFPSLAAMQRRVRAALLESNLPPVRRAG</sequence>
<dbReference type="EMBL" id="PDNU01000003">
    <property type="protein sequence ID" value="PHK96427.1"/>
    <property type="molecule type" value="Genomic_DNA"/>
</dbReference>
<name>A0A2C7AI42_9PROT</name>